<proteinExistence type="predicted"/>
<dbReference type="RefSeq" id="WP_273239878.1">
    <property type="nucleotide sequence ID" value="NZ_CAMYIB010000015.1"/>
</dbReference>
<dbReference type="Proteomes" id="UP000263957">
    <property type="component" value="Unassembled WGS sequence"/>
</dbReference>
<protein>
    <recommendedName>
        <fullName evidence="1">HTH marR-type domain-containing protein</fullName>
    </recommendedName>
</protein>
<reference evidence="4 5" key="1">
    <citation type="journal article" date="2018" name="Nat. Biotechnol.">
        <title>A standardized bacterial taxonomy based on genome phylogeny substantially revises the tree of life.</title>
        <authorList>
            <person name="Parks D.H."/>
            <person name="Chuvochina M."/>
            <person name="Waite D.W."/>
            <person name="Rinke C."/>
            <person name="Skarshewski A."/>
            <person name="Chaumeil P.A."/>
            <person name="Hugenholtz P."/>
        </authorList>
    </citation>
    <scope>NUCLEOTIDE SEQUENCE [LARGE SCALE GENOMIC DNA]</scope>
    <source>
        <strain evidence="3">UBA10378</strain>
        <strain evidence="2">UBA8557</strain>
    </source>
</reference>
<dbReference type="InterPro" id="IPR036390">
    <property type="entry name" value="WH_DNA-bd_sf"/>
</dbReference>
<gene>
    <name evidence="2" type="ORF">DCG65_06465</name>
    <name evidence="3" type="ORF">DD728_13940</name>
</gene>
<dbReference type="EMBL" id="DMBR01000198">
    <property type="protein sequence ID" value="HAE94184.1"/>
    <property type="molecule type" value="Genomic_DNA"/>
</dbReference>
<evidence type="ECO:0000313" key="3">
    <source>
        <dbReference type="EMBL" id="HBQ49953.1"/>
    </source>
</evidence>
<dbReference type="InterPro" id="IPR036388">
    <property type="entry name" value="WH-like_DNA-bd_sf"/>
</dbReference>
<accession>A0A356W9E0</accession>
<sequence length="165" mass="18787">MRSKTNKTAAISFLDLFYPTHYLVGIQIEDAMRSGVLTRQQACILWLIRTEGQDGRHMRRKDVERALAAWYEVTSSAVSKSIRALTKPPLDLIVMKEDPDNGREKLVSLTPRGQTFVENMVRNGAAFIDTLVERLTQEEIKQGIHFLSRVEEIHHELRAKAGPTN</sequence>
<organism evidence="3 5">
    <name type="scientific">Hyphomonas atlantica</name>
    <dbReference type="NCBI Taxonomy" id="1280948"/>
    <lineage>
        <taxon>Bacteria</taxon>
        <taxon>Pseudomonadati</taxon>
        <taxon>Pseudomonadota</taxon>
        <taxon>Alphaproteobacteria</taxon>
        <taxon>Hyphomonadales</taxon>
        <taxon>Hyphomonadaceae</taxon>
        <taxon>Hyphomonas</taxon>
    </lineage>
</organism>
<dbReference type="Pfam" id="PF13463">
    <property type="entry name" value="HTH_27"/>
    <property type="match status" value="1"/>
</dbReference>
<feature type="domain" description="HTH marR-type" evidence="1">
    <location>
        <begin position="30"/>
        <end position="140"/>
    </location>
</feature>
<evidence type="ECO:0000259" key="1">
    <source>
        <dbReference type="SMART" id="SM00347"/>
    </source>
</evidence>
<dbReference type="SUPFAM" id="SSF46785">
    <property type="entry name" value="Winged helix' DNA-binding domain"/>
    <property type="match status" value="1"/>
</dbReference>
<name>A0A356W9E0_9PROT</name>
<dbReference type="AlphaFoldDB" id="A0A356W9E0"/>
<dbReference type="GO" id="GO:0003700">
    <property type="term" value="F:DNA-binding transcription factor activity"/>
    <property type="evidence" value="ECO:0007669"/>
    <property type="project" value="InterPro"/>
</dbReference>
<evidence type="ECO:0000313" key="2">
    <source>
        <dbReference type="EMBL" id="HAE94184.1"/>
    </source>
</evidence>
<dbReference type="Gene3D" id="1.10.10.10">
    <property type="entry name" value="Winged helix-like DNA-binding domain superfamily/Winged helix DNA-binding domain"/>
    <property type="match status" value="1"/>
</dbReference>
<comment type="caution">
    <text evidence="3">The sequence shown here is derived from an EMBL/GenBank/DDBJ whole genome shotgun (WGS) entry which is preliminary data.</text>
</comment>
<dbReference type="EMBL" id="DOGS01000279">
    <property type="protein sequence ID" value="HBQ49953.1"/>
    <property type="molecule type" value="Genomic_DNA"/>
</dbReference>
<evidence type="ECO:0000313" key="5">
    <source>
        <dbReference type="Proteomes" id="UP000263957"/>
    </source>
</evidence>
<dbReference type="InterPro" id="IPR000835">
    <property type="entry name" value="HTH_MarR-typ"/>
</dbReference>
<dbReference type="GeneID" id="92500340"/>
<dbReference type="Proteomes" id="UP000259173">
    <property type="component" value="Unassembled WGS sequence"/>
</dbReference>
<evidence type="ECO:0000313" key="4">
    <source>
        <dbReference type="Proteomes" id="UP000259173"/>
    </source>
</evidence>
<dbReference type="SMART" id="SM00347">
    <property type="entry name" value="HTH_MARR"/>
    <property type="match status" value="1"/>
</dbReference>